<sequence>MTILAMCLATAAPAGAEVPADLPPAQGVDLGPASYRCSYAAGYSVIDLIIIDAGVYADRAGNRGAYHRSGHEIVFDSGPFAGRPAYVEGGNVYLVVPGGSLYMSCSPGP</sequence>
<reference evidence="2 3" key="1">
    <citation type="submission" date="2018-09" db="EMBL/GenBank/DDBJ databases">
        <authorList>
            <person name="Zhu H."/>
        </authorList>
    </citation>
    <scope>NUCLEOTIDE SEQUENCE [LARGE SCALE GENOMIC DNA]</scope>
    <source>
        <strain evidence="2 3">K1W22B-8</strain>
    </source>
</reference>
<organism evidence="2 3">
    <name type="scientific">Oleomonas cavernae</name>
    <dbReference type="NCBI Taxonomy" id="2320859"/>
    <lineage>
        <taxon>Bacteria</taxon>
        <taxon>Pseudomonadati</taxon>
        <taxon>Pseudomonadota</taxon>
        <taxon>Alphaproteobacteria</taxon>
        <taxon>Acetobacterales</taxon>
        <taxon>Acetobacteraceae</taxon>
        <taxon>Oleomonas</taxon>
    </lineage>
</organism>
<name>A0A418VUC4_9PROT</name>
<dbReference type="EMBL" id="QYUK01000016">
    <property type="protein sequence ID" value="RJF80761.1"/>
    <property type="molecule type" value="Genomic_DNA"/>
</dbReference>
<evidence type="ECO:0000313" key="3">
    <source>
        <dbReference type="Proteomes" id="UP000284605"/>
    </source>
</evidence>
<dbReference type="AlphaFoldDB" id="A0A418VUC4"/>
<proteinExistence type="predicted"/>
<feature type="chain" id="PRO_5018967721" evidence="1">
    <location>
        <begin position="17"/>
        <end position="109"/>
    </location>
</feature>
<evidence type="ECO:0000313" key="2">
    <source>
        <dbReference type="EMBL" id="RJF80761.1"/>
    </source>
</evidence>
<gene>
    <name evidence="2" type="ORF">D3874_27115</name>
</gene>
<protein>
    <submittedName>
        <fullName evidence="2">Uncharacterized protein</fullName>
    </submittedName>
</protein>
<accession>A0A418VUC4</accession>
<keyword evidence="3" id="KW-1185">Reference proteome</keyword>
<feature type="signal peptide" evidence="1">
    <location>
        <begin position="1"/>
        <end position="16"/>
    </location>
</feature>
<comment type="caution">
    <text evidence="2">The sequence shown here is derived from an EMBL/GenBank/DDBJ whole genome shotgun (WGS) entry which is preliminary data.</text>
</comment>
<dbReference type="Proteomes" id="UP000284605">
    <property type="component" value="Unassembled WGS sequence"/>
</dbReference>
<evidence type="ECO:0000256" key="1">
    <source>
        <dbReference type="SAM" id="SignalP"/>
    </source>
</evidence>
<keyword evidence="1" id="KW-0732">Signal</keyword>